<evidence type="ECO:0000313" key="1">
    <source>
        <dbReference type="Proteomes" id="UP000035642"/>
    </source>
</evidence>
<dbReference type="WBParaSite" id="ACAC_0000426201-mRNA-1">
    <property type="protein sequence ID" value="ACAC_0000426201-mRNA-1"/>
    <property type="gene ID" value="ACAC_0000426201"/>
</dbReference>
<organism evidence="1 2">
    <name type="scientific">Angiostrongylus cantonensis</name>
    <name type="common">Rat lungworm</name>
    <dbReference type="NCBI Taxonomy" id="6313"/>
    <lineage>
        <taxon>Eukaryota</taxon>
        <taxon>Metazoa</taxon>
        <taxon>Ecdysozoa</taxon>
        <taxon>Nematoda</taxon>
        <taxon>Chromadorea</taxon>
        <taxon>Rhabditida</taxon>
        <taxon>Rhabditina</taxon>
        <taxon>Rhabditomorpha</taxon>
        <taxon>Strongyloidea</taxon>
        <taxon>Metastrongylidae</taxon>
        <taxon>Angiostrongylus</taxon>
    </lineage>
</organism>
<evidence type="ECO:0000313" key="2">
    <source>
        <dbReference type="WBParaSite" id="ACAC_0000426201-mRNA-1"/>
    </source>
</evidence>
<reference evidence="2" key="2">
    <citation type="submission" date="2017-02" db="UniProtKB">
        <authorList>
            <consortium name="WormBaseParasite"/>
        </authorList>
    </citation>
    <scope>IDENTIFICATION</scope>
</reference>
<name>A0A0K0D2G7_ANGCA</name>
<accession>A0A0K0D2G7</accession>
<protein>
    <submittedName>
        <fullName evidence="2">Ovule protein</fullName>
    </submittedName>
</protein>
<sequence length="75" mass="8517">MNVVTTASVDCRYFNYCRMDCCVVYRAVLVLYGNGTVGWCYFDRALFHALITGLAMALKMTKSPRNPILPLEFVL</sequence>
<dbReference type="Proteomes" id="UP000035642">
    <property type="component" value="Unassembled WGS sequence"/>
</dbReference>
<proteinExistence type="predicted"/>
<reference evidence="1" key="1">
    <citation type="submission" date="2012-09" db="EMBL/GenBank/DDBJ databases">
        <authorList>
            <person name="Martin A.A."/>
        </authorList>
    </citation>
    <scope>NUCLEOTIDE SEQUENCE</scope>
</reference>
<keyword evidence="1" id="KW-1185">Reference proteome</keyword>
<dbReference type="AlphaFoldDB" id="A0A0K0D2G7"/>